<feature type="region of interest" description="Disordered" evidence="1">
    <location>
        <begin position="248"/>
        <end position="350"/>
    </location>
</feature>
<feature type="compositionally biased region" description="Low complexity" evidence="1">
    <location>
        <begin position="329"/>
        <end position="350"/>
    </location>
</feature>
<evidence type="ECO:0000256" key="1">
    <source>
        <dbReference type="SAM" id="MobiDB-lite"/>
    </source>
</evidence>
<sequence length="350" mass="36291">MSTHNVRVCLSLFLKRALCVGAVLGGGLFAANSFATEATHTVLRADELDLSVPCAQVHIKVDPSLKNSMVLETASGLSPAIQTVKDGTESHLHIALKACQKGGVMALRLSGDTALTLHDSPQAHITISGTLTTLESNLDDASLDVDHVESLDLSISGTTQAHIFQLARAAQINATGAARLDINNALLSALSAQLSDNSQLSITQGQIDNVTLTGSQQAEASIMATVNNANIITNDAAHVTLNKVTGTVQDGGTKHISHTTPAEPATQPSPKPTPTLQPDGQAQGLDNPALPHVTPTTKPKIQNPPHEASPSTTQTQPKTTPPTTPADNGTQPQTAPQATPTPTPQGQIAK</sequence>
<organism evidence="3 4">
    <name type="scientific">Bombella saccharophila</name>
    <dbReference type="NCBI Taxonomy" id="2967338"/>
    <lineage>
        <taxon>Bacteria</taxon>
        <taxon>Pseudomonadati</taxon>
        <taxon>Pseudomonadota</taxon>
        <taxon>Alphaproteobacteria</taxon>
        <taxon>Acetobacterales</taxon>
        <taxon>Acetobacteraceae</taxon>
        <taxon>Bombella</taxon>
    </lineage>
</organism>
<feature type="chain" id="PRO_5045996702" description="Auto-transporter adhesin head GIN domain-containing protein" evidence="2">
    <location>
        <begin position="36"/>
        <end position="350"/>
    </location>
</feature>
<evidence type="ECO:0000313" key="3">
    <source>
        <dbReference type="EMBL" id="MCX5614607.1"/>
    </source>
</evidence>
<dbReference type="EMBL" id="JANIDW010000002">
    <property type="protein sequence ID" value="MCX5614607.1"/>
    <property type="molecule type" value="Genomic_DNA"/>
</dbReference>
<dbReference type="Proteomes" id="UP001165648">
    <property type="component" value="Unassembled WGS sequence"/>
</dbReference>
<name>A0ABT3W6A7_9PROT</name>
<gene>
    <name evidence="3" type="ORF">NQF64_05035</name>
</gene>
<feature type="compositionally biased region" description="Low complexity" evidence="1">
    <location>
        <begin position="309"/>
        <end position="318"/>
    </location>
</feature>
<dbReference type="Gene3D" id="2.160.20.120">
    <property type="match status" value="1"/>
</dbReference>
<evidence type="ECO:0000313" key="4">
    <source>
        <dbReference type="Proteomes" id="UP001165648"/>
    </source>
</evidence>
<proteinExistence type="predicted"/>
<feature type="signal peptide" evidence="2">
    <location>
        <begin position="1"/>
        <end position="35"/>
    </location>
</feature>
<keyword evidence="4" id="KW-1185">Reference proteome</keyword>
<comment type="caution">
    <text evidence="3">The sequence shown here is derived from an EMBL/GenBank/DDBJ whole genome shotgun (WGS) entry which is preliminary data.</text>
</comment>
<evidence type="ECO:0008006" key="5">
    <source>
        <dbReference type="Google" id="ProtNLM"/>
    </source>
</evidence>
<dbReference type="RefSeq" id="WP_266106689.1">
    <property type="nucleotide sequence ID" value="NZ_JANIDW010000002.1"/>
</dbReference>
<reference evidence="3 4" key="1">
    <citation type="submission" date="2022-07" db="EMBL/GenBank/DDBJ databases">
        <title>Bombella genomes.</title>
        <authorList>
            <person name="Harer L."/>
            <person name="Styblova S."/>
            <person name="Ehrmann M."/>
        </authorList>
    </citation>
    <scope>NUCLEOTIDE SEQUENCE [LARGE SCALE GENOMIC DNA]</scope>
    <source>
        <strain evidence="3 4">TMW 2.2558</strain>
    </source>
</reference>
<keyword evidence="2" id="KW-0732">Signal</keyword>
<evidence type="ECO:0000256" key="2">
    <source>
        <dbReference type="SAM" id="SignalP"/>
    </source>
</evidence>
<accession>A0ABT3W6A7</accession>
<protein>
    <recommendedName>
        <fullName evidence="5">Auto-transporter adhesin head GIN domain-containing protein</fullName>
    </recommendedName>
</protein>